<dbReference type="OrthoDB" id="10453783at2759"/>
<feature type="compositionally biased region" description="Acidic residues" evidence="1">
    <location>
        <begin position="530"/>
        <end position="547"/>
    </location>
</feature>
<evidence type="ECO:0000313" key="2">
    <source>
        <dbReference type="EMBL" id="RPB18379.1"/>
    </source>
</evidence>
<feature type="region of interest" description="Disordered" evidence="1">
    <location>
        <begin position="149"/>
        <end position="176"/>
    </location>
</feature>
<feature type="compositionally biased region" description="Pro residues" evidence="1">
    <location>
        <begin position="154"/>
        <end position="172"/>
    </location>
</feature>
<evidence type="ECO:0000313" key="3">
    <source>
        <dbReference type="Proteomes" id="UP000267821"/>
    </source>
</evidence>
<organism evidence="2 3">
    <name type="scientific">Terfezia boudieri ATCC MYA-4762</name>
    <dbReference type="NCBI Taxonomy" id="1051890"/>
    <lineage>
        <taxon>Eukaryota</taxon>
        <taxon>Fungi</taxon>
        <taxon>Dikarya</taxon>
        <taxon>Ascomycota</taxon>
        <taxon>Pezizomycotina</taxon>
        <taxon>Pezizomycetes</taxon>
        <taxon>Pezizales</taxon>
        <taxon>Pezizaceae</taxon>
        <taxon>Terfezia</taxon>
    </lineage>
</organism>
<proteinExistence type="predicted"/>
<name>A0A3N4LA80_9PEZI</name>
<feature type="region of interest" description="Disordered" evidence="1">
    <location>
        <begin position="517"/>
        <end position="547"/>
    </location>
</feature>
<dbReference type="InParanoid" id="A0A3N4LA80"/>
<keyword evidence="3" id="KW-1185">Reference proteome</keyword>
<gene>
    <name evidence="2" type="ORF">L211DRAFT_854186</name>
</gene>
<sequence>MTLDGIWDMVKAYIPAGRKVREIIGALTDPTPSNLTFPAEYISLNTDAEMRGFFRMTKANPVCLLVILYTLPPRANIFLSGAAYFELEKFAPSTEYDDYTEDSNAIVWNATGVGRRLMPTRDHTFEERKVVSKVHGLNAAQYHWETLNGQHAPAPAPAPAPPPLPPPPPPLPQNIAADPAARIPAILRPGDAPKAFKDDQQLCPSHFRRRTKARKTRRLFYSLLILLYPLNDVQHRMEYAQQEKHTSNIVHYRLSALQHIYRVLGREGRQITHTPSSVNNALSDGLSIESNEDHNMQEEESDYMVNKPSCIGPCSRSFFKIPDEYRQLTSQAASCVCDYMLFGNLILSMSDLEKLFSVSWVKAQEDIGLNQTRLKIANAYTHEKYFRASEITEIIFCKYYVTIKMWGYTDDHFFDSINEVFICLVTSAMCHCLMVWMTGIYVEPSNTESYKYQTTITTYQRFLPTWNAYPRKVRILLLVAIKADIGTHLVSSQQKGSLESNQPLLIDDLFQKANSTSGIQVDEEHRNDEQEASDEQETDEEQQTDDK</sequence>
<evidence type="ECO:0000256" key="1">
    <source>
        <dbReference type="SAM" id="MobiDB-lite"/>
    </source>
</evidence>
<dbReference type="Proteomes" id="UP000267821">
    <property type="component" value="Unassembled WGS sequence"/>
</dbReference>
<dbReference type="EMBL" id="ML121636">
    <property type="protein sequence ID" value="RPB18379.1"/>
    <property type="molecule type" value="Genomic_DNA"/>
</dbReference>
<reference evidence="2 3" key="1">
    <citation type="journal article" date="2018" name="Nat. Ecol. Evol.">
        <title>Pezizomycetes genomes reveal the molecular basis of ectomycorrhizal truffle lifestyle.</title>
        <authorList>
            <person name="Murat C."/>
            <person name="Payen T."/>
            <person name="Noel B."/>
            <person name="Kuo A."/>
            <person name="Morin E."/>
            <person name="Chen J."/>
            <person name="Kohler A."/>
            <person name="Krizsan K."/>
            <person name="Balestrini R."/>
            <person name="Da Silva C."/>
            <person name="Montanini B."/>
            <person name="Hainaut M."/>
            <person name="Levati E."/>
            <person name="Barry K.W."/>
            <person name="Belfiori B."/>
            <person name="Cichocki N."/>
            <person name="Clum A."/>
            <person name="Dockter R.B."/>
            <person name="Fauchery L."/>
            <person name="Guy J."/>
            <person name="Iotti M."/>
            <person name="Le Tacon F."/>
            <person name="Lindquist E.A."/>
            <person name="Lipzen A."/>
            <person name="Malagnac F."/>
            <person name="Mello A."/>
            <person name="Molinier V."/>
            <person name="Miyauchi S."/>
            <person name="Poulain J."/>
            <person name="Riccioni C."/>
            <person name="Rubini A."/>
            <person name="Sitrit Y."/>
            <person name="Splivallo R."/>
            <person name="Traeger S."/>
            <person name="Wang M."/>
            <person name="Zifcakova L."/>
            <person name="Wipf D."/>
            <person name="Zambonelli A."/>
            <person name="Paolocci F."/>
            <person name="Nowrousian M."/>
            <person name="Ottonello S."/>
            <person name="Baldrian P."/>
            <person name="Spatafora J.W."/>
            <person name="Henrissat B."/>
            <person name="Nagy L.G."/>
            <person name="Aury J.M."/>
            <person name="Wincker P."/>
            <person name="Grigoriev I.V."/>
            <person name="Bonfante P."/>
            <person name="Martin F.M."/>
        </authorList>
    </citation>
    <scope>NUCLEOTIDE SEQUENCE [LARGE SCALE GENOMIC DNA]</scope>
    <source>
        <strain evidence="2 3">ATCC MYA-4762</strain>
    </source>
</reference>
<dbReference type="AlphaFoldDB" id="A0A3N4LA80"/>
<protein>
    <submittedName>
        <fullName evidence="2">Uncharacterized protein</fullName>
    </submittedName>
</protein>
<accession>A0A3N4LA80</accession>